<keyword evidence="3 4" id="KW-0408">Iron</keyword>
<protein>
    <recommendedName>
        <fullName evidence="8">Benzoate 4-monooxygenase cytochrome P450</fullName>
    </recommendedName>
</protein>
<dbReference type="CDD" id="cd11061">
    <property type="entry name" value="CYP67-like"/>
    <property type="match status" value="1"/>
</dbReference>
<dbReference type="InterPro" id="IPR036396">
    <property type="entry name" value="Cyt_P450_sf"/>
</dbReference>
<dbReference type="eggNOG" id="KOG0157">
    <property type="taxonomic scope" value="Eukaryota"/>
</dbReference>
<dbReference type="PRINTS" id="PR00463">
    <property type="entry name" value="EP450I"/>
</dbReference>
<dbReference type="AlphaFoldDB" id="W3X5F9"/>
<keyword evidence="2 4" id="KW-0479">Metal-binding</keyword>
<feature type="binding site" description="axial binding residue" evidence="4">
    <location>
        <position position="467"/>
    </location>
    <ligand>
        <name>heme</name>
        <dbReference type="ChEBI" id="CHEBI:30413"/>
    </ligand>
    <ligandPart>
        <name>Fe</name>
        <dbReference type="ChEBI" id="CHEBI:18248"/>
    </ligandPart>
</feature>
<dbReference type="InParanoid" id="W3X5F9"/>
<keyword evidence="7" id="KW-1185">Reference proteome</keyword>
<dbReference type="RefSeq" id="XP_007834727.1">
    <property type="nucleotide sequence ID" value="XM_007836536.1"/>
</dbReference>
<dbReference type="PANTHER" id="PTHR24305">
    <property type="entry name" value="CYTOCHROME P450"/>
    <property type="match status" value="1"/>
</dbReference>
<dbReference type="GO" id="GO:0020037">
    <property type="term" value="F:heme binding"/>
    <property type="evidence" value="ECO:0007669"/>
    <property type="project" value="InterPro"/>
</dbReference>
<dbReference type="PANTHER" id="PTHR24305:SF226">
    <property type="entry name" value="CYTOCHROME P450 MONOOXYGENASE"/>
    <property type="match status" value="1"/>
</dbReference>
<dbReference type="InterPro" id="IPR050121">
    <property type="entry name" value="Cytochrome_P450_monoxygenase"/>
</dbReference>
<evidence type="ECO:0000256" key="4">
    <source>
        <dbReference type="PIRSR" id="PIRSR602401-1"/>
    </source>
</evidence>
<dbReference type="InterPro" id="IPR001128">
    <property type="entry name" value="Cyt_P450"/>
</dbReference>
<comment type="cofactor">
    <cofactor evidence="4">
        <name>heme</name>
        <dbReference type="ChEBI" id="CHEBI:30413"/>
    </cofactor>
</comment>
<dbReference type="GO" id="GO:0005506">
    <property type="term" value="F:iron ion binding"/>
    <property type="evidence" value="ECO:0007669"/>
    <property type="project" value="InterPro"/>
</dbReference>
<dbReference type="SUPFAM" id="SSF48264">
    <property type="entry name" value="Cytochrome P450"/>
    <property type="match status" value="1"/>
</dbReference>
<dbReference type="GO" id="GO:0016705">
    <property type="term" value="F:oxidoreductase activity, acting on paired donors, with incorporation or reduction of molecular oxygen"/>
    <property type="evidence" value="ECO:0007669"/>
    <property type="project" value="InterPro"/>
</dbReference>
<evidence type="ECO:0000256" key="1">
    <source>
        <dbReference type="ARBA" id="ARBA00022617"/>
    </source>
</evidence>
<dbReference type="Proteomes" id="UP000030651">
    <property type="component" value="Unassembled WGS sequence"/>
</dbReference>
<dbReference type="KEGG" id="pfy:PFICI_07955"/>
<evidence type="ECO:0008006" key="8">
    <source>
        <dbReference type="Google" id="ProtNLM"/>
    </source>
</evidence>
<dbReference type="HOGENOM" id="CLU_001570_14_11_1"/>
<dbReference type="Gene3D" id="1.10.630.10">
    <property type="entry name" value="Cytochrome P450"/>
    <property type="match status" value="1"/>
</dbReference>
<dbReference type="Pfam" id="PF00067">
    <property type="entry name" value="p450"/>
    <property type="match status" value="1"/>
</dbReference>
<proteinExistence type="predicted"/>
<gene>
    <name evidence="6" type="ORF">PFICI_07955</name>
</gene>
<feature type="transmembrane region" description="Helical" evidence="5">
    <location>
        <begin position="12"/>
        <end position="34"/>
    </location>
</feature>
<dbReference type="InterPro" id="IPR002401">
    <property type="entry name" value="Cyt_P450_E_grp-I"/>
</dbReference>
<evidence type="ECO:0000256" key="3">
    <source>
        <dbReference type="ARBA" id="ARBA00023004"/>
    </source>
</evidence>
<dbReference type="OMA" id="WIARNHE"/>
<evidence type="ECO:0000256" key="2">
    <source>
        <dbReference type="ARBA" id="ARBA00022723"/>
    </source>
</evidence>
<name>W3X5F9_PESFW</name>
<accession>W3X5F9</accession>
<keyword evidence="5" id="KW-1133">Transmembrane helix</keyword>
<sequence>MEFLSYCSSLKGLLFTSGLIGAIVIFSSVIYNLFFHPLSHIPGPLFAKASGIPSWYHALRGRRHLWLWQQFQIHGSRVRVTPNTVLFCDPEAYRDIYGMKSNVRRGDFYTAWRRNERDQTTLNTVDVADHARKRKLLNLSFTDKSVRSASAFIIQHVGRWNELLVQDCGMDWSEPTDLSNSVDTLIFDIMGDLCFGKSFDIKEPGNNPLKAVPHNITEYMQFYYPICRSPFLGFVLWLKPRGLNKLFELLTPPAVQQYYQFVHNSVTKRIALQQAQADKPESQRRQDMFYFMCESRDPDTGAPAYDEQDLRGEANLLIIAGSDTTAISLSGIFFYLTGDIHRYQKLVDEIRSTFTSVDEIVHGPKLLSCGYLKACIDEGMRLTPSGPSELPREVLPGGLEIKGEYYPPGTIVGTAAWPNSRNEEIYGDPNVFRPERWIVDNVAGVTQEDVARARSNFHPFSMGPGNCIGKNLAMTELLITVAQTLYRLDVRRAPGSTFGGGSPELGWGARDAKQFQLKDAYISLRKGPMVQFRKRVN</sequence>
<dbReference type="OrthoDB" id="1470350at2759"/>
<dbReference type="EMBL" id="KI912113">
    <property type="protein sequence ID" value="ETS80426.1"/>
    <property type="molecule type" value="Genomic_DNA"/>
</dbReference>
<evidence type="ECO:0000313" key="7">
    <source>
        <dbReference type="Proteomes" id="UP000030651"/>
    </source>
</evidence>
<dbReference type="GO" id="GO:0004497">
    <property type="term" value="F:monooxygenase activity"/>
    <property type="evidence" value="ECO:0007669"/>
    <property type="project" value="InterPro"/>
</dbReference>
<reference evidence="7" key="1">
    <citation type="journal article" date="2015" name="BMC Genomics">
        <title>Genomic and transcriptomic analysis of the endophytic fungus Pestalotiopsis fici reveals its lifestyle and high potential for synthesis of natural products.</title>
        <authorList>
            <person name="Wang X."/>
            <person name="Zhang X."/>
            <person name="Liu L."/>
            <person name="Xiang M."/>
            <person name="Wang W."/>
            <person name="Sun X."/>
            <person name="Che Y."/>
            <person name="Guo L."/>
            <person name="Liu G."/>
            <person name="Guo L."/>
            <person name="Wang C."/>
            <person name="Yin W.B."/>
            <person name="Stadler M."/>
            <person name="Zhang X."/>
            <person name="Liu X."/>
        </authorList>
    </citation>
    <scope>NUCLEOTIDE SEQUENCE [LARGE SCALE GENOMIC DNA]</scope>
    <source>
        <strain evidence="7">W106-1 / CGMCC3.15140</strain>
    </source>
</reference>
<keyword evidence="5" id="KW-0812">Transmembrane</keyword>
<evidence type="ECO:0000313" key="6">
    <source>
        <dbReference type="EMBL" id="ETS80426.1"/>
    </source>
</evidence>
<keyword evidence="5" id="KW-0472">Membrane</keyword>
<dbReference type="PRINTS" id="PR00385">
    <property type="entry name" value="P450"/>
</dbReference>
<keyword evidence="1 4" id="KW-0349">Heme</keyword>
<evidence type="ECO:0000256" key="5">
    <source>
        <dbReference type="SAM" id="Phobius"/>
    </source>
</evidence>
<dbReference type="GeneID" id="19272968"/>
<organism evidence="6 7">
    <name type="scientific">Pestalotiopsis fici (strain W106-1 / CGMCC3.15140)</name>
    <dbReference type="NCBI Taxonomy" id="1229662"/>
    <lineage>
        <taxon>Eukaryota</taxon>
        <taxon>Fungi</taxon>
        <taxon>Dikarya</taxon>
        <taxon>Ascomycota</taxon>
        <taxon>Pezizomycotina</taxon>
        <taxon>Sordariomycetes</taxon>
        <taxon>Xylariomycetidae</taxon>
        <taxon>Amphisphaeriales</taxon>
        <taxon>Sporocadaceae</taxon>
        <taxon>Pestalotiopsis</taxon>
    </lineage>
</organism>